<dbReference type="Proteomes" id="UP000326805">
    <property type="component" value="Segment"/>
</dbReference>
<proteinExistence type="predicted"/>
<dbReference type="EMBL" id="MN284896">
    <property type="protein sequence ID" value="QFP94916.1"/>
    <property type="molecule type" value="Genomic_DNA"/>
</dbReference>
<keyword evidence="2" id="KW-1185">Reference proteome</keyword>
<reference evidence="1 2" key="1">
    <citation type="submission" date="2019-08" db="EMBL/GenBank/DDBJ databases">
        <authorList>
            <person name="Ward C."/>
            <person name="Batin B."/>
            <person name="Choi E."/>
            <person name="Dhami J."/>
            <person name="Figueroa S."/>
            <person name="Kim S."/>
            <person name="Kim U."/>
            <person name="Klim L."/>
            <person name="Lee Y.S."/>
            <person name="Lim D."/>
            <person name="Nathaniel A."/>
            <person name="Shih C."/>
            <person name="Simental K."/>
            <person name="Shu E."/>
            <person name="Trivedi R."/>
            <person name="Valladolid I."/>
            <person name="Wang C."/>
            <person name="Yoo K."/>
            <person name="Choi J.D."/>
            <person name="Dean N."/>
            <person name="Muthiah A.S."/>
            <person name="Diaz A."/>
            <person name="Garlena R.A."/>
            <person name="Russell D.A."/>
            <person name="Pope W.H."/>
            <person name="Jacobs-Sera D."/>
            <person name="Hatfull G.F."/>
        </authorList>
    </citation>
    <scope>NUCLEOTIDE SEQUENCE [LARGE SCALE GENOMIC DNA]</scope>
</reference>
<dbReference type="KEGG" id="vg:55623417"/>
<accession>A0A5P8D7D0</accession>
<name>A0A5P8D7D0_9CAUD</name>
<dbReference type="GeneID" id="55623417"/>
<sequence>MDLVTLKEWVYPATGPGVPPYVPQDAVGRYNIQYGTASPVQRGVYRPDKLVENYTSLIWREAFRLTGGFEMKTFDIERTLELLPTYTLVSLRDTDEVCVVTSRHIGSNDAGEDVLTVKGISLLRFILDNRPTWAYQGGPADKKNAENVNLVFQIPDHLAFVLWGCIVFPFAEGGFPNTGKAFELPMNVIIPHTAISQTIHTDKGAWYRTEWPPPIESRLTTVDQVMALDQSFGIRVIRPKNMNAKIYRPNFNSLRGEGFTENETNLTKLIFDVYEARDLTVGADRVTFQFKAGDITSSEWIDSVEVYKNVTSSHSDVPPKLLGNVNAFPAVVSRIVWEDDAKVNSSTGEPIAGDPDERKYRAGLRFQMGQNDANLGMPEAIEVWPPAAEAKLRSEGLKYLKEQNSIEMLTADISPLTQYKYKQHYNLGDVVIVHGKYGVPQKMVISEYTRTADQNGISGYPTLVKWEDPEAGIDIPQEA</sequence>
<dbReference type="RefSeq" id="YP_009852782.1">
    <property type="nucleotide sequence ID" value="NC_048816.1"/>
</dbReference>
<organism evidence="1 2">
    <name type="scientific">Gordonia phage OhMyWard</name>
    <dbReference type="NCBI Taxonomy" id="2652414"/>
    <lineage>
        <taxon>Viruses</taxon>
        <taxon>Duplodnaviria</taxon>
        <taxon>Heunggongvirae</taxon>
        <taxon>Uroviricota</taxon>
        <taxon>Caudoviricetes</taxon>
        <taxon>Deejayvirinae</taxon>
        <taxon>Kenoshavirus</taxon>
        <taxon>Kenoshavirus ohmyward</taxon>
    </lineage>
</organism>
<evidence type="ECO:0000313" key="1">
    <source>
        <dbReference type="EMBL" id="QFP94916.1"/>
    </source>
</evidence>
<evidence type="ECO:0000313" key="2">
    <source>
        <dbReference type="Proteomes" id="UP000326805"/>
    </source>
</evidence>
<gene>
    <name evidence="1" type="primary">34</name>
    <name evidence="1" type="ORF">SEA_OHMYWARD_34</name>
</gene>
<protein>
    <submittedName>
        <fullName evidence="1">Minor tail protein</fullName>
    </submittedName>
</protein>